<dbReference type="InterPro" id="IPR050121">
    <property type="entry name" value="Cytochrome_P450_monoxygenase"/>
</dbReference>
<feature type="non-terminal residue" evidence="6">
    <location>
        <position position="1"/>
    </location>
</feature>
<dbReference type="AlphaFoldDB" id="A0A6A6SJ15"/>
<evidence type="ECO:0000256" key="1">
    <source>
        <dbReference type="ARBA" id="ARBA00001971"/>
    </source>
</evidence>
<dbReference type="EMBL" id="MU004836">
    <property type="protein sequence ID" value="KAF2646987.1"/>
    <property type="molecule type" value="Genomic_DNA"/>
</dbReference>
<comment type="cofactor">
    <cofactor evidence="1 4">
        <name>heme</name>
        <dbReference type="ChEBI" id="CHEBI:30413"/>
    </cofactor>
</comment>
<gene>
    <name evidence="6" type="ORF">K491DRAFT_615533</name>
</gene>
<dbReference type="InterPro" id="IPR001128">
    <property type="entry name" value="Cyt_P450"/>
</dbReference>
<evidence type="ECO:0000313" key="7">
    <source>
        <dbReference type="Proteomes" id="UP000799324"/>
    </source>
</evidence>
<feature type="binding site" description="axial binding residue" evidence="4">
    <location>
        <position position="402"/>
    </location>
    <ligand>
        <name>heme</name>
        <dbReference type="ChEBI" id="CHEBI:30413"/>
    </ligand>
    <ligandPart>
        <name>Fe</name>
        <dbReference type="ChEBI" id="CHEBI:18248"/>
    </ligandPart>
</feature>
<evidence type="ECO:0000313" key="6">
    <source>
        <dbReference type="EMBL" id="KAF2646987.1"/>
    </source>
</evidence>
<evidence type="ECO:0000256" key="5">
    <source>
        <dbReference type="RuleBase" id="RU000461"/>
    </source>
</evidence>
<dbReference type="GO" id="GO:0020037">
    <property type="term" value="F:heme binding"/>
    <property type="evidence" value="ECO:0007669"/>
    <property type="project" value="InterPro"/>
</dbReference>
<dbReference type="Pfam" id="PF00067">
    <property type="entry name" value="p450"/>
    <property type="match status" value="1"/>
</dbReference>
<dbReference type="PRINTS" id="PR00463">
    <property type="entry name" value="EP450I"/>
</dbReference>
<dbReference type="CDD" id="cd11060">
    <property type="entry name" value="CYP57A1-like"/>
    <property type="match status" value="1"/>
</dbReference>
<name>A0A6A6SJ15_9PLEO</name>
<dbReference type="PRINTS" id="PR00385">
    <property type="entry name" value="P450"/>
</dbReference>
<dbReference type="GO" id="GO:0005506">
    <property type="term" value="F:iron ion binding"/>
    <property type="evidence" value="ECO:0007669"/>
    <property type="project" value="InterPro"/>
</dbReference>
<dbReference type="OrthoDB" id="3934656at2759"/>
<evidence type="ECO:0000256" key="3">
    <source>
        <dbReference type="ARBA" id="ARBA00023004"/>
    </source>
</evidence>
<dbReference type="SUPFAM" id="SSF48264">
    <property type="entry name" value="Cytochrome P450"/>
    <property type="match status" value="1"/>
</dbReference>
<dbReference type="InterPro" id="IPR002401">
    <property type="entry name" value="Cyt_P450_E_grp-I"/>
</dbReference>
<dbReference type="InterPro" id="IPR036396">
    <property type="entry name" value="Cyt_P450_sf"/>
</dbReference>
<comment type="similarity">
    <text evidence="5">Belongs to the cytochrome P450 family.</text>
</comment>
<dbReference type="GO" id="GO:0016705">
    <property type="term" value="F:oxidoreductase activity, acting on paired donors, with incorporation or reduction of molecular oxygen"/>
    <property type="evidence" value="ECO:0007669"/>
    <property type="project" value="InterPro"/>
</dbReference>
<keyword evidence="2 4" id="KW-0479">Metal-binding</keyword>
<proteinExistence type="inferred from homology"/>
<reference evidence="6" key="1">
    <citation type="journal article" date="2020" name="Stud. Mycol.">
        <title>101 Dothideomycetes genomes: a test case for predicting lifestyles and emergence of pathogens.</title>
        <authorList>
            <person name="Haridas S."/>
            <person name="Albert R."/>
            <person name="Binder M."/>
            <person name="Bloem J."/>
            <person name="Labutti K."/>
            <person name="Salamov A."/>
            <person name="Andreopoulos B."/>
            <person name="Baker S."/>
            <person name="Barry K."/>
            <person name="Bills G."/>
            <person name="Bluhm B."/>
            <person name="Cannon C."/>
            <person name="Castanera R."/>
            <person name="Culley D."/>
            <person name="Daum C."/>
            <person name="Ezra D."/>
            <person name="Gonzalez J."/>
            <person name="Henrissat B."/>
            <person name="Kuo A."/>
            <person name="Liang C."/>
            <person name="Lipzen A."/>
            <person name="Lutzoni F."/>
            <person name="Magnuson J."/>
            <person name="Mondo S."/>
            <person name="Nolan M."/>
            <person name="Ohm R."/>
            <person name="Pangilinan J."/>
            <person name="Park H.-J."/>
            <person name="Ramirez L."/>
            <person name="Alfaro M."/>
            <person name="Sun H."/>
            <person name="Tritt A."/>
            <person name="Yoshinaga Y."/>
            <person name="Zwiers L.-H."/>
            <person name="Turgeon B."/>
            <person name="Goodwin S."/>
            <person name="Spatafora J."/>
            <person name="Crous P."/>
            <person name="Grigoriev I."/>
        </authorList>
    </citation>
    <scope>NUCLEOTIDE SEQUENCE</scope>
    <source>
        <strain evidence="6">CBS 122681</strain>
    </source>
</reference>
<keyword evidence="5" id="KW-0503">Monooxygenase</keyword>
<keyword evidence="7" id="KW-1185">Reference proteome</keyword>
<accession>A0A6A6SJ15</accession>
<dbReference type="Proteomes" id="UP000799324">
    <property type="component" value="Unassembled WGS sequence"/>
</dbReference>
<evidence type="ECO:0000256" key="4">
    <source>
        <dbReference type="PIRSR" id="PIRSR602401-1"/>
    </source>
</evidence>
<dbReference type="PANTHER" id="PTHR24305">
    <property type="entry name" value="CYTOCHROME P450"/>
    <property type="match status" value="1"/>
</dbReference>
<dbReference type="Gene3D" id="1.10.630.10">
    <property type="entry name" value="Cytochrome P450"/>
    <property type="match status" value="1"/>
</dbReference>
<protein>
    <submittedName>
        <fullName evidence="6">Cytochrome P450</fullName>
    </submittedName>
</protein>
<keyword evidence="5" id="KW-0560">Oxidoreductase</keyword>
<dbReference type="GO" id="GO:0004497">
    <property type="term" value="F:monooxygenase activity"/>
    <property type="evidence" value="ECO:0007669"/>
    <property type="project" value="UniProtKB-KW"/>
</dbReference>
<dbReference type="InterPro" id="IPR017972">
    <property type="entry name" value="Cyt_P450_CS"/>
</dbReference>
<organism evidence="6 7">
    <name type="scientific">Lophiostoma macrostomum CBS 122681</name>
    <dbReference type="NCBI Taxonomy" id="1314788"/>
    <lineage>
        <taxon>Eukaryota</taxon>
        <taxon>Fungi</taxon>
        <taxon>Dikarya</taxon>
        <taxon>Ascomycota</taxon>
        <taxon>Pezizomycotina</taxon>
        <taxon>Dothideomycetes</taxon>
        <taxon>Pleosporomycetidae</taxon>
        <taxon>Pleosporales</taxon>
        <taxon>Lophiostomataceae</taxon>
        <taxon>Lophiostoma</taxon>
    </lineage>
</organism>
<dbReference type="PROSITE" id="PS00086">
    <property type="entry name" value="CYTOCHROME_P450"/>
    <property type="match status" value="1"/>
</dbReference>
<keyword evidence="3 4" id="KW-0408">Iron</keyword>
<sequence length="456" mass="52518">IPGPFPAKFSRLWYLRQIRKRTFHWKNIELHERHGPIVRIAPNEFSIDDAEAIKIIYGHGTQFNKSPWYYAAGHPYNRDLFTEQDAKLHATKRRTVASLYSMTTILHMEPCVHECTSLLKARLTEFAMSRTVFNLQYWLQCYAFDVIGLITVAERFGFLDEGKDRYDLFPSLERYLRYCTDVGVYSEIHPILWRINTYLNQGRGHLRNFASEQLQKRQTDLADVEQKPSIADDFLAKMFQKHYEDPEQFPVERIFMTCLTNIGAGSDTTSISLCAIFWYILRNPESLVKLRAEIDGAGEVGTYQEALKLPYLQAVIKEALRLHPATGLPLGRVVPKGGSMIAGKYFPEGSVVGVNTWVAHYSTAVFGDDAASFRPERWLESEERAKEMSKSWLSFGSGSRTCIGKNISLLEISLLIPELVRNFDFELVDKQAPLESENIWFVRQKNVNCRVSMRFK</sequence>
<dbReference type="FunFam" id="1.10.630.10:FF:000050">
    <property type="entry name" value="Cytochrome P450 monooxygenase"/>
    <property type="match status" value="1"/>
</dbReference>
<dbReference type="PANTHER" id="PTHR24305:SF190">
    <property type="entry name" value="P450, PUTATIVE (EUROFUNG)-RELATED"/>
    <property type="match status" value="1"/>
</dbReference>
<keyword evidence="4 5" id="KW-0349">Heme</keyword>
<evidence type="ECO:0000256" key="2">
    <source>
        <dbReference type="ARBA" id="ARBA00022723"/>
    </source>
</evidence>